<dbReference type="Proteomes" id="UP001165289">
    <property type="component" value="Unassembled WGS sequence"/>
</dbReference>
<keyword evidence="3" id="KW-1185">Reference proteome</keyword>
<dbReference type="InterPro" id="IPR036465">
    <property type="entry name" value="vWFA_dom_sf"/>
</dbReference>
<dbReference type="PROSITE" id="PS50234">
    <property type="entry name" value="VWFA"/>
    <property type="match status" value="1"/>
</dbReference>
<gene>
    <name evidence="2" type="ORF">LOD99_10138</name>
</gene>
<evidence type="ECO:0000313" key="2">
    <source>
        <dbReference type="EMBL" id="KAI6661210.1"/>
    </source>
</evidence>
<evidence type="ECO:0000313" key="3">
    <source>
        <dbReference type="Proteomes" id="UP001165289"/>
    </source>
</evidence>
<dbReference type="SUPFAM" id="SSF53300">
    <property type="entry name" value="vWA-like"/>
    <property type="match status" value="1"/>
</dbReference>
<evidence type="ECO:0000259" key="1">
    <source>
        <dbReference type="PROSITE" id="PS50234"/>
    </source>
</evidence>
<organism evidence="2 3">
    <name type="scientific">Oopsacas minuta</name>
    <dbReference type="NCBI Taxonomy" id="111878"/>
    <lineage>
        <taxon>Eukaryota</taxon>
        <taxon>Metazoa</taxon>
        <taxon>Porifera</taxon>
        <taxon>Hexactinellida</taxon>
        <taxon>Hexasterophora</taxon>
        <taxon>Lyssacinosida</taxon>
        <taxon>Leucopsacidae</taxon>
        <taxon>Oopsacas</taxon>
    </lineage>
</organism>
<dbReference type="CDD" id="cd09487">
    <property type="entry name" value="SAM_superfamily"/>
    <property type="match status" value="1"/>
</dbReference>
<dbReference type="AlphaFoldDB" id="A0AAV7KK83"/>
<name>A0AAV7KK83_9METZ</name>
<protein>
    <recommendedName>
        <fullName evidence="1">VWFA domain-containing protein</fullName>
    </recommendedName>
</protein>
<accession>A0AAV7KK83</accession>
<sequence>MATNTKGGVGLKEFLEAQGLEKYEDTFKLVGTRNMDDLVDFDLNMLTEDICMTKLEAKRFLRKLTEMFGGKVNNFAPSLSQIEPDLSEMNDKAYRMQTRREKLDIQYMLLTTQTPDKRTIGPLNTNQTLYCDLVNRICMQEHNELGDDLTVELYTCEGYPLATRPISYISKLSDWCLEEYPDIPMVYAIPRLICYSDKIARYTQADTLCRGNDTILIRNKECGLEPRGIQTDCSIATYYQLIKRIQDMTGIPGHLIQLYRDDTLVYSSNDVVLSDLNIGNQVALEIRPNKHFWSLGKDKNFNISECKPTWYKEQSSYGASFFFSCLYALSDWMVEQEQVRNGIPFNTLGHLRGITGCPPLIHSLHLLFTREALSLPHRVAIQECLVQIFKVIKPKTPKLHMPGTVTIETSQVTEYSNYFWVYFIDHAKPGHQNTEKYDKYPLTCSETHQRMTDPVKVRDNNGMDHYVEKSILNESTELTMIQYLYNYKRMVKSFITDEAVVWRCTAAPTCGIDLTGEWKNLERKTDKYSVLCVQAPLNVKAPQCRKSTMITTDDGHIGVYIDTSKDPNKPHVYFQVTTGVSILFDADDMDRQIKENPPVCFRKLKTLTNVMSHGMEGITRDPVEIIMVVLDVSGSMTFPYLDGKAKFHSVVEAFEAFCNRTTAYDLKHVIGLTLFATDSKLQYPISENFRAFNSEFTSFPPGNSTSVYNAIRFAVQRMNKFVSRHPELHDVSKRILCLTDGYDNNSTVTADEAAQLLIDSQVTMDCVLLCEEVVDTHAIAKATGGYSFKPTDTKELLNIFEEEPMLSMNSRLNCIPAYVTGEDINLEAQAAEPIDTQLDHILPDKLNLPVQTAQKCLARALINKHLACNINTDFTKRILQELSYYQSSSTSSI</sequence>
<dbReference type="InterPro" id="IPR002035">
    <property type="entry name" value="VWF_A"/>
</dbReference>
<dbReference type="Gene3D" id="3.40.50.410">
    <property type="entry name" value="von Willebrand factor, type A domain"/>
    <property type="match status" value="1"/>
</dbReference>
<dbReference type="Pfam" id="PF13519">
    <property type="entry name" value="VWA_2"/>
    <property type="match status" value="1"/>
</dbReference>
<reference evidence="2 3" key="1">
    <citation type="journal article" date="2023" name="BMC Biol.">
        <title>The compact genome of the sponge Oopsacas minuta (Hexactinellida) is lacking key metazoan core genes.</title>
        <authorList>
            <person name="Santini S."/>
            <person name="Schenkelaars Q."/>
            <person name="Jourda C."/>
            <person name="Duchesne M."/>
            <person name="Belahbib H."/>
            <person name="Rocher C."/>
            <person name="Selva M."/>
            <person name="Riesgo A."/>
            <person name="Vervoort M."/>
            <person name="Leys S.P."/>
            <person name="Kodjabachian L."/>
            <person name="Le Bivic A."/>
            <person name="Borchiellini C."/>
            <person name="Claverie J.M."/>
            <person name="Renard E."/>
        </authorList>
    </citation>
    <scope>NUCLEOTIDE SEQUENCE [LARGE SCALE GENOMIC DNA]</scope>
    <source>
        <strain evidence="2">SPO-2</strain>
    </source>
</reference>
<proteinExistence type="predicted"/>
<dbReference type="SUPFAM" id="SSF47769">
    <property type="entry name" value="SAM/Pointed domain"/>
    <property type="match status" value="1"/>
</dbReference>
<dbReference type="SMART" id="SM00327">
    <property type="entry name" value="VWA"/>
    <property type="match status" value="1"/>
</dbReference>
<dbReference type="InterPro" id="IPR013761">
    <property type="entry name" value="SAM/pointed_sf"/>
</dbReference>
<dbReference type="CDD" id="cd00198">
    <property type="entry name" value="vWFA"/>
    <property type="match status" value="1"/>
</dbReference>
<comment type="caution">
    <text evidence="2">The sequence shown here is derived from an EMBL/GenBank/DDBJ whole genome shotgun (WGS) entry which is preliminary data.</text>
</comment>
<feature type="domain" description="VWFA" evidence="1">
    <location>
        <begin position="625"/>
        <end position="803"/>
    </location>
</feature>
<dbReference type="EMBL" id="JAKMXF010000019">
    <property type="protein sequence ID" value="KAI6661210.1"/>
    <property type="molecule type" value="Genomic_DNA"/>
</dbReference>